<dbReference type="Proteomes" id="UP001279734">
    <property type="component" value="Unassembled WGS sequence"/>
</dbReference>
<reference evidence="2" key="1">
    <citation type="submission" date="2023-05" db="EMBL/GenBank/DDBJ databases">
        <title>Nepenthes gracilis genome sequencing.</title>
        <authorList>
            <person name="Fukushima K."/>
        </authorList>
    </citation>
    <scope>NUCLEOTIDE SEQUENCE</scope>
    <source>
        <strain evidence="2">SING2019-196</strain>
    </source>
</reference>
<evidence type="ECO:0000256" key="1">
    <source>
        <dbReference type="SAM" id="Phobius"/>
    </source>
</evidence>
<evidence type="ECO:0000313" key="2">
    <source>
        <dbReference type="EMBL" id="GMH27346.1"/>
    </source>
</evidence>
<evidence type="ECO:0000313" key="3">
    <source>
        <dbReference type="Proteomes" id="UP001279734"/>
    </source>
</evidence>
<protein>
    <submittedName>
        <fullName evidence="2">Uncharacterized protein</fullName>
    </submittedName>
</protein>
<proteinExistence type="predicted"/>
<name>A0AAD3Y5A9_NEPGR</name>
<dbReference type="AlphaFoldDB" id="A0AAD3Y5A9"/>
<organism evidence="2 3">
    <name type="scientific">Nepenthes gracilis</name>
    <name type="common">Slender pitcher plant</name>
    <dbReference type="NCBI Taxonomy" id="150966"/>
    <lineage>
        <taxon>Eukaryota</taxon>
        <taxon>Viridiplantae</taxon>
        <taxon>Streptophyta</taxon>
        <taxon>Embryophyta</taxon>
        <taxon>Tracheophyta</taxon>
        <taxon>Spermatophyta</taxon>
        <taxon>Magnoliopsida</taxon>
        <taxon>eudicotyledons</taxon>
        <taxon>Gunneridae</taxon>
        <taxon>Pentapetalae</taxon>
        <taxon>Caryophyllales</taxon>
        <taxon>Nepenthaceae</taxon>
        <taxon>Nepenthes</taxon>
    </lineage>
</organism>
<keyword evidence="1" id="KW-0812">Transmembrane</keyword>
<keyword evidence="1" id="KW-0472">Membrane</keyword>
<keyword evidence="3" id="KW-1185">Reference proteome</keyword>
<feature type="transmembrane region" description="Helical" evidence="1">
    <location>
        <begin position="21"/>
        <end position="39"/>
    </location>
</feature>
<accession>A0AAD3Y5A9</accession>
<comment type="caution">
    <text evidence="2">The sequence shown here is derived from an EMBL/GenBank/DDBJ whole genome shotgun (WGS) entry which is preliminary data.</text>
</comment>
<sequence length="54" mass="6180">MGKVGCFASKINTCFGGSYQLMLYLILGFICKLQCPIMLRRIQTMISTSVLHWY</sequence>
<keyword evidence="1" id="KW-1133">Transmembrane helix</keyword>
<gene>
    <name evidence="2" type="ORF">Nepgr_029189</name>
</gene>
<dbReference type="EMBL" id="BSYO01000032">
    <property type="protein sequence ID" value="GMH27346.1"/>
    <property type="molecule type" value="Genomic_DNA"/>
</dbReference>